<accession>A0ABT4UP05</accession>
<sequence length="314" mass="37327">MYCTNFEHPFYLYESNTFTTGLIVQCLLEFKDNDVVKDILDKADYFLIHQKMHYGLWQYLSRDNLAFSITPVDIDTTSIVSDYLTQRGKSDYFENLDSFRLFKNREGLFKTWIYSDLKMLFNEQTRRFLFRYYRRYFSAKKFYKQFHMGANDVSMPINWNVLHYLGKCELTQPIINKTVELVNNNVDFNSFRWYRYNYISLYFLCRNFRHDIIEFEALKPVLINVILGNLSNGQFEDLNELAVSMYLSSLIRLNYSGPEIDELAFKIVSFQQANGSWKLCEVFGADFGEFLSESMTTVIAIESLSLYNKLKYKS</sequence>
<evidence type="ECO:0000313" key="2">
    <source>
        <dbReference type="Proteomes" id="UP001210231"/>
    </source>
</evidence>
<comment type="caution">
    <text evidence="1">The sequence shown here is derived from an EMBL/GenBank/DDBJ whole genome shotgun (WGS) entry which is preliminary data.</text>
</comment>
<name>A0ABT4UP05_9BACT</name>
<evidence type="ECO:0008006" key="3">
    <source>
        <dbReference type="Google" id="ProtNLM"/>
    </source>
</evidence>
<evidence type="ECO:0000313" key="1">
    <source>
        <dbReference type="EMBL" id="MDA3616485.1"/>
    </source>
</evidence>
<reference evidence="1 2" key="1">
    <citation type="submission" date="2022-12" db="EMBL/GenBank/DDBJ databases">
        <title>Chitinophagaceae gen. sp. nov., a new member of the family Chitinophagaceae, isolated from soil in a chemical factory.</title>
        <authorList>
            <person name="Ke Z."/>
        </authorList>
    </citation>
    <scope>NUCLEOTIDE SEQUENCE [LARGE SCALE GENOMIC DNA]</scope>
    <source>
        <strain evidence="1 2">LY-5</strain>
    </source>
</reference>
<protein>
    <recommendedName>
        <fullName evidence="3">Thiopeptide-type bacteriocin biosynthesis domain-containing protein</fullName>
    </recommendedName>
</protein>
<proteinExistence type="predicted"/>
<gene>
    <name evidence="1" type="ORF">O3P16_16865</name>
</gene>
<dbReference type="EMBL" id="JAQGEF010000031">
    <property type="protein sequence ID" value="MDA3616485.1"/>
    <property type="molecule type" value="Genomic_DNA"/>
</dbReference>
<organism evidence="1 2">
    <name type="scientific">Polluticaenibacter yanchengensis</name>
    <dbReference type="NCBI Taxonomy" id="3014562"/>
    <lineage>
        <taxon>Bacteria</taxon>
        <taxon>Pseudomonadati</taxon>
        <taxon>Bacteroidota</taxon>
        <taxon>Chitinophagia</taxon>
        <taxon>Chitinophagales</taxon>
        <taxon>Chitinophagaceae</taxon>
        <taxon>Polluticaenibacter</taxon>
    </lineage>
</organism>
<keyword evidence="2" id="KW-1185">Reference proteome</keyword>
<dbReference type="Proteomes" id="UP001210231">
    <property type="component" value="Unassembled WGS sequence"/>
</dbReference>